<organism evidence="1 2">
    <name type="scientific">Araneus ventricosus</name>
    <name type="common">Orbweaver spider</name>
    <name type="synonym">Epeira ventricosa</name>
    <dbReference type="NCBI Taxonomy" id="182803"/>
    <lineage>
        <taxon>Eukaryota</taxon>
        <taxon>Metazoa</taxon>
        <taxon>Ecdysozoa</taxon>
        <taxon>Arthropoda</taxon>
        <taxon>Chelicerata</taxon>
        <taxon>Arachnida</taxon>
        <taxon>Araneae</taxon>
        <taxon>Araneomorphae</taxon>
        <taxon>Entelegynae</taxon>
        <taxon>Araneoidea</taxon>
        <taxon>Araneidae</taxon>
        <taxon>Araneus</taxon>
    </lineage>
</organism>
<dbReference type="AlphaFoldDB" id="A0A4Y2I687"/>
<proteinExistence type="predicted"/>
<evidence type="ECO:0000313" key="2">
    <source>
        <dbReference type="Proteomes" id="UP000499080"/>
    </source>
</evidence>
<reference evidence="1 2" key="1">
    <citation type="journal article" date="2019" name="Sci. Rep.">
        <title>Orb-weaving spider Araneus ventricosus genome elucidates the spidroin gene catalogue.</title>
        <authorList>
            <person name="Kono N."/>
            <person name="Nakamura H."/>
            <person name="Ohtoshi R."/>
            <person name="Moran D.A.P."/>
            <person name="Shinohara A."/>
            <person name="Yoshida Y."/>
            <person name="Fujiwara M."/>
            <person name="Mori M."/>
            <person name="Tomita M."/>
            <person name="Arakawa K."/>
        </authorList>
    </citation>
    <scope>NUCLEOTIDE SEQUENCE [LARGE SCALE GENOMIC DNA]</scope>
</reference>
<evidence type="ECO:0000313" key="1">
    <source>
        <dbReference type="EMBL" id="GBM73251.1"/>
    </source>
</evidence>
<gene>
    <name evidence="1" type="ORF">AVEN_94692_1</name>
</gene>
<accession>A0A4Y2I687</accession>
<name>A0A4Y2I687_ARAVE</name>
<comment type="caution">
    <text evidence="1">The sequence shown here is derived from an EMBL/GenBank/DDBJ whole genome shotgun (WGS) entry which is preliminary data.</text>
</comment>
<sequence length="98" mass="11696">MVVGVEQTTFDNISRRHKLSYELKIDEIRWVVVASILSKGFPRRHCTEEKCFFDFVRKWVVVVVGDRRPLMTYLDVITFQMKKKKCRNRSGGWGWRTV</sequence>
<protein>
    <submittedName>
        <fullName evidence="1">Uncharacterized protein</fullName>
    </submittedName>
</protein>
<dbReference type="Proteomes" id="UP000499080">
    <property type="component" value="Unassembled WGS sequence"/>
</dbReference>
<dbReference type="EMBL" id="BGPR01002426">
    <property type="protein sequence ID" value="GBM73251.1"/>
    <property type="molecule type" value="Genomic_DNA"/>
</dbReference>
<keyword evidence="2" id="KW-1185">Reference proteome</keyword>